<dbReference type="Pfam" id="PF03096">
    <property type="entry name" value="Ndr"/>
    <property type="match status" value="1"/>
</dbReference>
<evidence type="ECO:0000313" key="2">
    <source>
        <dbReference type="EMBL" id="SOQ36369.1"/>
    </source>
</evidence>
<dbReference type="Gene3D" id="3.40.50.1820">
    <property type="entry name" value="alpha/beta hydrolase"/>
    <property type="match status" value="1"/>
</dbReference>
<dbReference type="SUPFAM" id="SSF53474">
    <property type="entry name" value="alpha/beta-Hydrolases"/>
    <property type="match status" value="1"/>
</dbReference>
<dbReference type="InterPro" id="IPR004142">
    <property type="entry name" value="NDRG"/>
</dbReference>
<organism evidence="2">
    <name type="scientific">Spodoptera frugiperda</name>
    <name type="common">Fall armyworm</name>
    <dbReference type="NCBI Taxonomy" id="7108"/>
    <lineage>
        <taxon>Eukaryota</taxon>
        <taxon>Metazoa</taxon>
        <taxon>Ecdysozoa</taxon>
        <taxon>Arthropoda</taxon>
        <taxon>Hexapoda</taxon>
        <taxon>Insecta</taxon>
        <taxon>Pterygota</taxon>
        <taxon>Neoptera</taxon>
        <taxon>Endopterygota</taxon>
        <taxon>Lepidoptera</taxon>
        <taxon>Glossata</taxon>
        <taxon>Ditrysia</taxon>
        <taxon>Noctuoidea</taxon>
        <taxon>Noctuidae</taxon>
        <taxon>Amphipyrinae</taxon>
        <taxon>Spodoptera</taxon>
    </lineage>
</organism>
<protein>
    <submittedName>
        <fullName evidence="2">SFRICE_024254</fullName>
    </submittedName>
</protein>
<dbReference type="OrthoDB" id="741027at2759"/>
<dbReference type="FunFam" id="3.40.50.1820:FF:000047">
    <property type="entry name" value="protein NDRG3 isoform X8"/>
    <property type="match status" value="1"/>
</dbReference>
<evidence type="ECO:0000256" key="1">
    <source>
        <dbReference type="ARBA" id="ARBA00005598"/>
    </source>
</evidence>
<comment type="similarity">
    <text evidence="1">Belongs to the NDRG family.</text>
</comment>
<gene>
    <name evidence="2" type="ORF">SFRICE_024254</name>
</gene>
<dbReference type="InterPro" id="IPR029058">
    <property type="entry name" value="AB_hydrolase_fold"/>
</dbReference>
<name>A0A2H1V6E7_SPOFR</name>
<dbReference type="AlphaFoldDB" id="A0A2H1V6E7"/>
<dbReference type="PANTHER" id="PTHR11034">
    <property type="entry name" value="N-MYC DOWNSTREAM REGULATED"/>
    <property type="match status" value="1"/>
</dbReference>
<sequence>MNPVVPYRLPASLVEWSQLRLPGKGYRVRFPCRAKYCWVFFVVARGLEMCPVYGNRLTTYYKGTYNLNCEMWVYIGIIKMPTHVHENIALLNMMSSDNFEDELKSVQLHFPSNRRLHNDGACVEERVRTSRGDLLVAVRGDRSKRAIITYHDLGLNYAANFQAFFNFIDMRAILDKFCIYHVTAPGQEEGAPTLPEDYTYPSMDALASQIDFILGHFGIRSFIGFGVGAGANILARYAVVSPQKVDALVLINCTSTQAGWTEWLYQKINTRQLRSSGMTQGALDYLMWHHFGRSTDDRNHDLAQVYKESFSHVNPINLAMFIDSYLRRTDLSISRETHTIKVPVLNVTGALSPHVDDTVTFNGRLDPSKTSWLSISDCGMVLEEQPSKIAEAFRLFLQGEGYCSLRKDCLVGRVVASATAEQGVSRSIPGSGKVLLGYFRFFENFSVVARSLKLYGNRLCSVCDNRLTPYYMGLITQMVKSGCTLYSGIPCRNEHLCLPLRG</sequence>
<proteinExistence type="inferred from homology"/>
<reference evidence="2" key="1">
    <citation type="submission" date="2016-07" db="EMBL/GenBank/DDBJ databases">
        <authorList>
            <person name="Bretaudeau A."/>
        </authorList>
    </citation>
    <scope>NUCLEOTIDE SEQUENCE</scope>
    <source>
        <strain evidence="2">Rice</strain>
        <tissue evidence="2">Whole body</tissue>
    </source>
</reference>
<dbReference type="EMBL" id="ODYU01000905">
    <property type="protein sequence ID" value="SOQ36369.1"/>
    <property type="molecule type" value="Genomic_DNA"/>
</dbReference>
<accession>A0A2H1V6E7</accession>